<keyword evidence="1" id="KW-0812">Transmembrane</keyword>
<sequence length="127" mass="13737">MGIFTASTSSPSNLALPSASVLVGELEILLIIYTTPWLLILEMRNSDMDSMGPPTLVNLATSLCLAPVTKARQQNNIKPRRPQHLQLEWPKVPSGVRASESGNSLPKVPFFFLHKDCLTSGSGTPGH</sequence>
<gene>
    <name evidence="2" type="ORF">O181_002337</name>
</gene>
<name>A0A9Q3BC98_9BASI</name>
<dbReference type="Proteomes" id="UP000765509">
    <property type="component" value="Unassembled WGS sequence"/>
</dbReference>
<feature type="transmembrane region" description="Helical" evidence="1">
    <location>
        <begin position="20"/>
        <end position="41"/>
    </location>
</feature>
<reference evidence="2" key="1">
    <citation type="submission" date="2021-03" db="EMBL/GenBank/DDBJ databases">
        <title>Draft genome sequence of rust myrtle Austropuccinia psidii MF-1, a brazilian biotype.</title>
        <authorList>
            <person name="Quecine M.C."/>
            <person name="Pachon D.M.R."/>
            <person name="Bonatelli M.L."/>
            <person name="Correr F.H."/>
            <person name="Franceschini L.M."/>
            <person name="Leite T.F."/>
            <person name="Margarido G.R.A."/>
            <person name="Almeida C.A."/>
            <person name="Ferrarezi J.A."/>
            <person name="Labate C.A."/>
        </authorList>
    </citation>
    <scope>NUCLEOTIDE SEQUENCE</scope>
    <source>
        <strain evidence="2">MF-1</strain>
    </source>
</reference>
<dbReference type="AlphaFoldDB" id="A0A9Q3BC98"/>
<evidence type="ECO:0000313" key="3">
    <source>
        <dbReference type="Proteomes" id="UP000765509"/>
    </source>
</evidence>
<protein>
    <submittedName>
        <fullName evidence="2">Uncharacterized protein</fullName>
    </submittedName>
</protein>
<accession>A0A9Q3BC98</accession>
<keyword evidence="3" id="KW-1185">Reference proteome</keyword>
<evidence type="ECO:0000256" key="1">
    <source>
        <dbReference type="SAM" id="Phobius"/>
    </source>
</evidence>
<proteinExistence type="predicted"/>
<keyword evidence="1" id="KW-1133">Transmembrane helix</keyword>
<keyword evidence="1" id="KW-0472">Membrane</keyword>
<organism evidence="2 3">
    <name type="scientific">Austropuccinia psidii MF-1</name>
    <dbReference type="NCBI Taxonomy" id="1389203"/>
    <lineage>
        <taxon>Eukaryota</taxon>
        <taxon>Fungi</taxon>
        <taxon>Dikarya</taxon>
        <taxon>Basidiomycota</taxon>
        <taxon>Pucciniomycotina</taxon>
        <taxon>Pucciniomycetes</taxon>
        <taxon>Pucciniales</taxon>
        <taxon>Sphaerophragmiaceae</taxon>
        <taxon>Austropuccinia</taxon>
    </lineage>
</organism>
<evidence type="ECO:0000313" key="2">
    <source>
        <dbReference type="EMBL" id="MBW0462622.1"/>
    </source>
</evidence>
<comment type="caution">
    <text evidence="2">The sequence shown here is derived from an EMBL/GenBank/DDBJ whole genome shotgun (WGS) entry which is preliminary data.</text>
</comment>
<dbReference type="EMBL" id="AVOT02000388">
    <property type="protein sequence ID" value="MBW0462622.1"/>
    <property type="molecule type" value="Genomic_DNA"/>
</dbReference>